<feature type="domain" description="C2H2-type" evidence="4">
    <location>
        <begin position="1416"/>
        <end position="1443"/>
    </location>
</feature>
<protein>
    <recommendedName>
        <fullName evidence="4">C2H2-type domain-containing protein</fullName>
    </recommendedName>
</protein>
<accession>A0A9P3FJ37</accession>
<proteinExistence type="predicted"/>
<sequence length="1446" mass="165102">MAEDSQSSPEHALSGFNDTADNDVDHHHNRAFRHPWIDSKVQVRLLRLGGRSSDHTRVLTDASLEICDVSKLPTTEYIALSYCWGEARTEQDVREINVDSQPFAVRTNLSNFLQTDKIAGLRTPICIDAICLNQLDLEERGCQVEVMSDVYRNASRTVVWLGLCPDEQEENLESLRDQLADADLRHGCWQSASLVGLSFLCSRAYWRRLWIVQELLLSEVVEIRCGNFLFDFAAIVGLVSLPRSQQFLSDAEDTGWWDSWKIAKPRHYSEQSAQEGQIRDGWQWAVRLAHNRVKWLARNSQDTDAFSGSSGLPFFEALIAFQHQQCRDRRDKVYALVGLLDEEGRSMMKPNYKCTLRALLTQAAATCLVSRWKSNGTAASNGDQNHEGRRFCEILCSMLSLRGLDIESELSSATQVARSYMMESNNVSSAATTDQHEYEYNKAAEEGPEPPLEPRHSHADDIEIGNGQRLLDQVFQSFKNELSGAEILEYAMTDRKTFELSLAVIQKNQRTMGLMRDMSRLRIFLQTASTYEELADLYLDVRNLVAYIWVTHTSLDAFDALLSLYQRLGQSMPASNHVKTLSGNDSEQRDLVALLFHGLFGFHRLALHYFKKPAWQQLFAATWKHLERQLSALITTLGEYKSLLQDRAQSIELDESRRHITHTNTQLAQLLMQTSQTGLQAEEHFKQLSSDEAIRRRGHVINWLSAPDFTSDQDHGRSVRECCPGSGRWLLDDSRYRRWNDVEADEAPLLWVNAIPGAGKSVLASLVVDECSSGSPATVIFFYFKHDNLEKNTFLAMARSLLHQLSQQDDTLLHYLFEMAAKRGENVLRTTKLAKEALKACLNATDNVCVVIDGIDECPEKEQKHIADFWIRHSEESRSGPNSCRCIMFSQDDASTRSLFASLPAIRIGGELHNADIGALCKSWGDRIQSKFNLNWQETHYLVTETASRAQSMFLFAHVAMENFHEQVNQADLFAELRSFPVELNDIYARVLTRVTHAKLPLSRNAQRLFSWVACAIRPLKWREIQVAVSIDSELGVVDLENRQFRVSLKRICGALLDERPNGDVDFVHHSAKQYILNQGYVDLDLEHCKMTELCLNYFTLPAFSAQCTERQLYDYAKAGTYGFLDYTMACWITHLENAIDTDQGQGLPRALVQVLETFFEHHWKKPRKRAKPTKKIEELCDNISTLGICDKVEQTMSAMHFLMTTNSANLSSVETLDLFETLMLVRAALESMTSHEDLENHYGPNVFKCPRIYCKWFSEGFSQAEERKAHVDKHERSHFCPYFSCMYATIGFPAARELSRHVRKKHGRVVTEERLPNEQTDIPDHVGAPHEGPSSRSSPSESVSEIVLDPRLASVEEPSDRFQAEDVEPYLERGATHEKRAKTAPNLQCSMCPKIFTRPSNLRSHLRTHTDEKPFKCSVCGNNFRRQHDRLRHEARHRREKFVFK</sequence>
<dbReference type="OrthoDB" id="3650263at2759"/>
<name>A0A9P3FJ37_9PEZI</name>
<gene>
    <name evidence="5" type="ORF">CKM354_000740900</name>
</gene>
<dbReference type="InterPro" id="IPR010730">
    <property type="entry name" value="HET"/>
</dbReference>
<evidence type="ECO:0000259" key="4">
    <source>
        <dbReference type="PROSITE" id="PS50157"/>
    </source>
</evidence>
<dbReference type="RefSeq" id="XP_044658692.1">
    <property type="nucleotide sequence ID" value="XM_044802757.1"/>
</dbReference>
<dbReference type="GO" id="GO:0008270">
    <property type="term" value="F:zinc ion binding"/>
    <property type="evidence" value="ECO:0007669"/>
    <property type="project" value="UniProtKB-KW"/>
</dbReference>
<keyword evidence="6" id="KW-1185">Reference proteome</keyword>
<evidence type="ECO:0000313" key="6">
    <source>
        <dbReference type="Proteomes" id="UP000825890"/>
    </source>
</evidence>
<dbReference type="Gene3D" id="3.30.160.60">
    <property type="entry name" value="Classic Zinc Finger"/>
    <property type="match status" value="2"/>
</dbReference>
<dbReference type="InterPro" id="IPR054471">
    <property type="entry name" value="GPIID_WHD"/>
</dbReference>
<evidence type="ECO:0000256" key="1">
    <source>
        <dbReference type="ARBA" id="ARBA00022737"/>
    </source>
</evidence>
<keyword evidence="2" id="KW-0862">Zinc</keyword>
<dbReference type="Pfam" id="PF24883">
    <property type="entry name" value="NPHP3_N"/>
    <property type="match status" value="1"/>
</dbReference>
<organism evidence="5 6">
    <name type="scientific">Cercospora kikuchii</name>
    <dbReference type="NCBI Taxonomy" id="84275"/>
    <lineage>
        <taxon>Eukaryota</taxon>
        <taxon>Fungi</taxon>
        <taxon>Dikarya</taxon>
        <taxon>Ascomycota</taxon>
        <taxon>Pezizomycotina</taxon>
        <taxon>Dothideomycetes</taxon>
        <taxon>Dothideomycetidae</taxon>
        <taxon>Mycosphaerellales</taxon>
        <taxon>Mycosphaerellaceae</taxon>
        <taxon>Cercospora</taxon>
    </lineage>
</organism>
<dbReference type="GeneID" id="68292984"/>
<comment type="caution">
    <text evidence="5">The sequence shown here is derived from an EMBL/GenBank/DDBJ whole genome shotgun (WGS) entry which is preliminary data.</text>
</comment>
<evidence type="ECO:0000256" key="3">
    <source>
        <dbReference type="SAM" id="MobiDB-lite"/>
    </source>
</evidence>
<keyword evidence="2" id="KW-0863">Zinc-finger</keyword>
<dbReference type="InterPro" id="IPR013087">
    <property type="entry name" value="Znf_C2H2_type"/>
</dbReference>
<dbReference type="PROSITE" id="PS50157">
    <property type="entry name" value="ZINC_FINGER_C2H2_2"/>
    <property type="match status" value="2"/>
</dbReference>
<dbReference type="Gene3D" id="3.40.50.300">
    <property type="entry name" value="P-loop containing nucleotide triphosphate hydrolases"/>
    <property type="match status" value="1"/>
</dbReference>
<dbReference type="PANTHER" id="PTHR10039:SF14">
    <property type="entry name" value="NACHT DOMAIN-CONTAINING PROTEIN"/>
    <property type="match status" value="1"/>
</dbReference>
<dbReference type="PANTHER" id="PTHR10039">
    <property type="entry name" value="AMELOGENIN"/>
    <property type="match status" value="1"/>
</dbReference>
<dbReference type="Proteomes" id="UP000825890">
    <property type="component" value="Unassembled WGS sequence"/>
</dbReference>
<evidence type="ECO:0000313" key="5">
    <source>
        <dbReference type="EMBL" id="GIZ44205.1"/>
    </source>
</evidence>
<dbReference type="Pfam" id="PF00096">
    <property type="entry name" value="zf-C2H2"/>
    <property type="match status" value="1"/>
</dbReference>
<feature type="domain" description="C2H2-type" evidence="4">
    <location>
        <begin position="1388"/>
        <end position="1415"/>
    </location>
</feature>
<reference evidence="5 6" key="1">
    <citation type="submission" date="2021-01" db="EMBL/GenBank/DDBJ databases">
        <title>Cercospora kikuchii MAFF 305040 whole genome shotgun sequence.</title>
        <authorList>
            <person name="Kashiwa T."/>
            <person name="Suzuki T."/>
        </authorList>
    </citation>
    <scope>NUCLEOTIDE SEQUENCE [LARGE SCALE GENOMIC DNA]</scope>
    <source>
        <strain evidence="5 6">MAFF 305040</strain>
    </source>
</reference>
<dbReference type="SMART" id="SM00355">
    <property type="entry name" value="ZnF_C2H2"/>
    <property type="match status" value="4"/>
</dbReference>
<dbReference type="PROSITE" id="PS00028">
    <property type="entry name" value="ZINC_FINGER_C2H2_1"/>
    <property type="match status" value="2"/>
</dbReference>
<dbReference type="Pfam" id="PF06985">
    <property type="entry name" value="HET"/>
    <property type="match status" value="1"/>
</dbReference>
<feature type="region of interest" description="Disordered" evidence="3">
    <location>
        <begin position="1307"/>
        <end position="1347"/>
    </location>
</feature>
<dbReference type="InterPro" id="IPR056884">
    <property type="entry name" value="NPHP3-like_N"/>
</dbReference>
<keyword evidence="1" id="KW-0677">Repeat</keyword>
<feature type="compositionally biased region" description="Low complexity" evidence="3">
    <location>
        <begin position="1330"/>
        <end position="1346"/>
    </location>
</feature>
<feature type="region of interest" description="Disordered" evidence="3">
    <location>
        <begin position="1"/>
        <end position="20"/>
    </location>
</feature>
<dbReference type="InterPro" id="IPR036236">
    <property type="entry name" value="Znf_C2H2_sf"/>
</dbReference>
<dbReference type="SUPFAM" id="SSF57667">
    <property type="entry name" value="beta-beta-alpha zinc fingers"/>
    <property type="match status" value="1"/>
</dbReference>
<dbReference type="InterPro" id="IPR027417">
    <property type="entry name" value="P-loop_NTPase"/>
</dbReference>
<dbReference type="Pfam" id="PF22939">
    <property type="entry name" value="WHD_GPIID"/>
    <property type="match status" value="1"/>
</dbReference>
<evidence type="ECO:0000256" key="2">
    <source>
        <dbReference type="PROSITE-ProRule" id="PRU00042"/>
    </source>
</evidence>
<dbReference type="EMBL" id="BOLY01000004">
    <property type="protein sequence ID" value="GIZ44205.1"/>
    <property type="molecule type" value="Genomic_DNA"/>
</dbReference>
<feature type="compositionally biased region" description="Basic and acidic residues" evidence="3">
    <location>
        <begin position="1310"/>
        <end position="1329"/>
    </location>
</feature>
<keyword evidence="2" id="KW-0479">Metal-binding</keyword>